<evidence type="ECO:0000313" key="4">
    <source>
        <dbReference type="EMBL" id="RAW13721.1"/>
    </source>
</evidence>
<dbReference type="NCBIfam" id="NF040601">
    <property type="entry name" value="TerS_not_xtmA"/>
    <property type="match status" value="1"/>
</dbReference>
<feature type="coiled-coil region" evidence="1">
    <location>
        <begin position="244"/>
        <end position="271"/>
    </location>
</feature>
<dbReference type="AlphaFoldDB" id="A0A329QPC2"/>
<keyword evidence="1" id="KW-0175">Coiled coil</keyword>
<feature type="region of interest" description="Disordered" evidence="2">
    <location>
        <begin position="52"/>
        <end position="114"/>
    </location>
</feature>
<organism evidence="4 5">
    <name type="scientific">Paenibacillus taichungensis</name>
    <dbReference type="NCBI Taxonomy" id="484184"/>
    <lineage>
        <taxon>Bacteria</taxon>
        <taxon>Bacillati</taxon>
        <taxon>Bacillota</taxon>
        <taxon>Bacilli</taxon>
        <taxon>Bacillales</taxon>
        <taxon>Paenibacillaceae</taxon>
        <taxon>Paenibacillus</taxon>
    </lineage>
</organism>
<proteinExistence type="predicted"/>
<sequence length="297" mass="33072">MARERSPERDKAKLMWLESGGKMMLKDIAAALSVPESRVRKWKSMDRWEDELNGSVSGDFKGSAPNGTNGSAPKPRGAPKGNKNAIGNKGGAPPGNQNAVGNRGGDGGPYRNKKALKHGGYETIFADTLDADELELLEQIDTDPLAQLEEQLRMLTLQEIRHMKRVKMLEAGLNDEERKTKQELMQRKDKVPYTSPKSGKAVQIPVVTEGMKVTEITTVVTSKLDKILKQEDWLIRTRDKKIRVINLIASLQQEEEKLRIARERLELDKYKALGHGDEGGGGNDVDDEDDDGDDLDW</sequence>
<evidence type="ECO:0000256" key="2">
    <source>
        <dbReference type="SAM" id="MobiDB-lite"/>
    </source>
</evidence>
<feature type="compositionally biased region" description="Acidic residues" evidence="2">
    <location>
        <begin position="284"/>
        <end position="297"/>
    </location>
</feature>
<dbReference type="Pfam" id="PF10668">
    <property type="entry name" value="Phage_terminase"/>
    <property type="match status" value="1"/>
</dbReference>
<gene>
    <name evidence="4" type="ORF">DC345_18200</name>
</gene>
<dbReference type="EMBL" id="QEVW01000011">
    <property type="protein sequence ID" value="RAW13721.1"/>
    <property type="molecule type" value="Genomic_DNA"/>
</dbReference>
<evidence type="ECO:0000256" key="1">
    <source>
        <dbReference type="SAM" id="Coils"/>
    </source>
</evidence>
<dbReference type="RefSeq" id="WP_113054265.1">
    <property type="nucleotide sequence ID" value="NZ_QEVW01000011.1"/>
</dbReference>
<feature type="compositionally biased region" description="Low complexity" evidence="2">
    <location>
        <begin position="78"/>
        <end position="87"/>
    </location>
</feature>
<accession>A0A329QPC2</accession>
<reference evidence="4 5" key="1">
    <citation type="submission" date="2018-04" db="EMBL/GenBank/DDBJ databases">
        <title>Paenibacillus taichungensis Genome sequencing and assembly.</title>
        <authorList>
            <person name="Xu J."/>
            <person name="Rensing C."/>
            <person name="Mazhar H.S."/>
        </authorList>
    </citation>
    <scope>NUCLEOTIDE SEQUENCE [LARGE SCALE GENOMIC DNA]</scope>
    <source>
        <strain evidence="4 5">NC1</strain>
    </source>
</reference>
<protein>
    <submittedName>
        <fullName evidence="4">Terminase</fullName>
    </submittedName>
</protein>
<evidence type="ECO:0000313" key="5">
    <source>
        <dbReference type="Proteomes" id="UP000250642"/>
    </source>
</evidence>
<comment type="caution">
    <text evidence="4">The sequence shown here is derived from an EMBL/GenBank/DDBJ whole genome shotgun (WGS) entry which is preliminary data.</text>
</comment>
<feature type="region of interest" description="Disordered" evidence="2">
    <location>
        <begin position="272"/>
        <end position="297"/>
    </location>
</feature>
<dbReference type="InterPro" id="IPR018925">
    <property type="entry name" value="XtmA-like_N"/>
</dbReference>
<feature type="domain" description="PBSX phage terminase small subunit-like N-terminal" evidence="3">
    <location>
        <begin position="1"/>
        <end position="65"/>
    </location>
</feature>
<evidence type="ECO:0000259" key="3">
    <source>
        <dbReference type="Pfam" id="PF10668"/>
    </source>
</evidence>
<name>A0A329QPC2_9BACL</name>
<dbReference type="Proteomes" id="UP000250642">
    <property type="component" value="Unassembled WGS sequence"/>
</dbReference>